<dbReference type="Pfam" id="PF00293">
    <property type="entry name" value="NUDIX"/>
    <property type="match status" value="1"/>
</dbReference>
<evidence type="ECO:0000313" key="2">
    <source>
        <dbReference type="EMBL" id="BBC79189.1"/>
    </source>
</evidence>
<reference evidence="2 3" key="1">
    <citation type="submission" date="2018-02" db="EMBL/GenBank/DDBJ databases">
        <title>Acetobacter orientalis genome.</title>
        <authorList>
            <person name="Nakashima N."/>
            <person name="Tamura T."/>
        </authorList>
    </citation>
    <scope>NUCLEOTIDE SEQUENCE [LARGE SCALE GENOMIC DNA]</scope>
    <source>
        <strain evidence="2 3">FAN1</strain>
    </source>
</reference>
<name>A0A2Z5ZFN2_9PROT</name>
<sequence length="233" mass="26050">MFLMAPALIIPTAVSRAVKEPHHMTEPNWLVWARDIQAIAQTGLTYAQDPFDRERYETLRTLAARMMAAGSGELEERIEDLFSQQKGYATPKLEVRVGVFNAQGQILMVREVLDKNRWTVPGGWADTNYTPSQNATKEVQEETGYTVRITKLAMALDRSTQNHQPPEPFSITKLFFIGEITGGHPTTSIETSAVQFFAQNALPPDLSLGRILPSQLAKLFAHHANPTLPTEFD</sequence>
<dbReference type="SUPFAM" id="SSF55811">
    <property type="entry name" value="Nudix"/>
    <property type="match status" value="1"/>
</dbReference>
<dbReference type="PROSITE" id="PS51462">
    <property type="entry name" value="NUDIX"/>
    <property type="match status" value="1"/>
</dbReference>
<protein>
    <submittedName>
        <fullName evidence="2">ADP-ribose pyrophosphatase</fullName>
    </submittedName>
</protein>
<organism evidence="2 3">
    <name type="scientific">Acetobacter orientalis</name>
    <dbReference type="NCBI Taxonomy" id="146474"/>
    <lineage>
        <taxon>Bacteria</taxon>
        <taxon>Pseudomonadati</taxon>
        <taxon>Pseudomonadota</taxon>
        <taxon>Alphaproteobacteria</taxon>
        <taxon>Acetobacterales</taxon>
        <taxon>Acetobacteraceae</taxon>
        <taxon>Acetobacter</taxon>
    </lineage>
</organism>
<evidence type="ECO:0000313" key="3">
    <source>
        <dbReference type="Proteomes" id="UP000270034"/>
    </source>
</evidence>
<dbReference type="Proteomes" id="UP000270034">
    <property type="component" value="Chromosome"/>
</dbReference>
<dbReference type="InterPro" id="IPR059176">
    <property type="entry name" value="UDP-X_N"/>
</dbReference>
<dbReference type="Gene3D" id="6.10.250.1120">
    <property type="match status" value="1"/>
</dbReference>
<dbReference type="InterPro" id="IPR000086">
    <property type="entry name" value="NUDIX_hydrolase_dom"/>
</dbReference>
<dbReference type="EMBL" id="AP018515">
    <property type="protein sequence ID" value="BBC79189.1"/>
    <property type="molecule type" value="Genomic_DNA"/>
</dbReference>
<dbReference type="KEGG" id="aot:AcetOri_orf01231"/>
<feature type="domain" description="Nudix hydrolase" evidence="1">
    <location>
        <begin position="90"/>
        <end position="219"/>
    </location>
</feature>
<dbReference type="PANTHER" id="PTHR43736">
    <property type="entry name" value="ADP-RIBOSE PYROPHOSPHATASE"/>
    <property type="match status" value="1"/>
</dbReference>
<proteinExistence type="predicted"/>
<dbReference type="CDD" id="cd04672">
    <property type="entry name" value="NUDIX_CDP-Chase_like"/>
    <property type="match status" value="1"/>
</dbReference>
<dbReference type="Gene3D" id="3.90.79.10">
    <property type="entry name" value="Nucleoside Triphosphate Pyrophosphohydrolase"/>
    <property type="match status" value="1"/>
</dbReference>
<accession>A0A2Z5ZFN2</accession>
<dbReference type="Pfam" id="PF12535">
    <property type="entry name" value="Nudix_N"/>
    <property type="match status" value="1"/>
</dbReference>
<gene>
    <name evidence="2" type="ORF">AcetOrient_orf01231</name>
</gene>
<dbReference type="AlphaFoldDB" id="A0A2Z5ZFN2"/>
<evidence type="ECO:0000259" key="1">
    <source>
        <dbReference type="PROSITE" id="PS51462"/>
    </source>
</evidence>
<dbReference type="PANTHER" id="PTHR43736:SF1">
    <property type="entry name" value="DIHYDRONEOPTERIN TRIPHOSPHATE DIPHOSPHATASE"/>
    <property type="match status" value="1"/>
</dbReference>
<dbReference type="InterPro" id="IPR015797">
    <property type="entry name" value="NUDIX_hydrolase-like_dom_sf"/>
</dbReference>
<dbReference type="GO" id="GO:0003824">
    <property type="term" value="F:catalytic activity"/>
    <property type="evidence" value="ECO:0007669"/>
    <property type="project" value="UniProtKB-ARBA"/>
</dbReference>